<keyword evidence="6" id="KW-0560">Oxidoreductase</keyword>
<dbReference type="GO" id="GO:0003954">
    <property type="term" value="F:NADH dehydrogenase activity"/>
    <property type="evidence" value="ECO:0007669"/>
    <property type="project" value="TreeGrafter"/>
</dbReference>
<keyword evidence="5" id="KW-0479">Metal-binding</keyword>
<evidence type="ECO:0000256" key="5">
    <source>
        <dbReference type="ARBA" id="ARBA00022723"/>
    </source>
</evidence>
<organism evidence="11">
    <name type="scientific">marine sediment metagenome</name>
    <dbReference type="NCBI Taxonomy" id="412755"/>
    <lineage>
        <taxon>unclassified sequences</taxon>
        <taxon>metagenomes</taxon>
        <taxon>ecological metagenomes</taxon>
    </lineage>
</organism>
<dbReference type="CDD" id="cd02790">
    <property type="entry name" value="MopB_CT_Formate-Dh_H"/>
    <property type="match status" value="1"/>
</dbReference>
<dbReference type="InterPro" id="IPR006655">
    <property type="entry name" value="Mopterin_OxRdtase_prok_CS"/>
</dbReference>
<evidence type="ECO:0000256" key="3">
    <source>
        <dbReference type="ARBA" id="ARBA00022485"/>
    </source>
</evidence>
<feature type="domain" description="Molybdopterin dinucleotide-binding" evidence="10">
    <location>
        <begin position="221"/>
        <end position="327"/>
    </location>
</feature>
<dbReference type="Gene3D" id="2.40.40.20">
    <property type="match status" value="1"/>
</dbReference>
<dbReference type="PANTHER" id="PTHR43105">
    <property type="entry name" value="RESPIRATORY NITRATE REDUCTASE"/>
    <property type="match status" value="1"/>
</dbReference>
<evidence type="ECO:0000259" key="10">
    <source>
        <dbReference type="Pfam" id="PF01568"/>
    </source>
</evidence>
<evidence type="ECO:0000256" key="1">
    <source>
        <dbReference type="ARBA" id="ARBA00001942"/>
    </source>
</evidence>
<protein>
    <recommendedName>
        <fullName evidence="12">Molybdopterin dinucleotide-binding domain-containing protein</fullName>
    </recommendedName>
</protein>
<evidence type="ECO:0000256" key="4">
    <source>
        <dbReference type="ARBA" id="ARBA00022505"/>
    </source>
</evidence>
<feature type="domain" description="Molybdopterin oxidoreductase" evidence="9">
    <location>
        <begin position="29"/>
        <end position="138"/>
    </location>
</feature>
<comment type="cofactor">
    <cofactor evidence="2">
        <name>[4Fe-4S] cluster</name>
        <dbReference type="ChEBI" id="CHEBI:49883"/>
    </cofactor>
</comment>
<dbReference type="GO" id="GO:0022904">
    <property type="term" value="P:respiratory electron transport chain"/>
    <property type="evidence" value="ECO:0007669"/>
    <property type="project" value="TreeGrafter"/>
</dbReference>
<comment type="caution">
    <text evidence="11">The sequence shown here is derived from an EMBL/GenBank/DDBJ whole genome shotgun (WGS) entry which is preliminary data.</text>
</comment>
<keyword evidence="8" id="KW-0411">Iron-sulfur</keyword>
<sequence>PDYLPGYIRVTDEEGRSRFGEVWGVEPPDKPGLTLMEMINGCGAEIRAMFIMGENPLMSDPDLNHVRKQLGRLDFLVVSELFMSETAEMADVVLPAASFAEKDGTFTATDRRVQRIRKAVEPIGESLPDWLIVSKISEGLGYPMDYEDPGEIMDELADLSPIYGGIRYPRLEEEGLRWPCPDPNHPGTRILHRERFSRGLGKFQPIEYIPPAEEPDEEYPLILTTGRLLFHWHTGTMTRRSETLTDQVNVARAEINPFDAEKIGVKNGDRIEVTSRRGSISLEALVTSGIKEGVVFIPFHFAEAAANTLTNPALDPKAKIPELKVCAIRIRKK</sequence>
<dbReference type="InterPro" id="IPR006656">
    <property type="entry name" value="Mopterin_OxRdtase"/>
</dbReference>
<evidence type="ECO:0000256" key="2">
    <source>
        <dbReference type="ARBA" id="ARBA00001966"/>
    </source>
</evidence>
<dbReference type="GO" id="GO:0043546">
    <property type="term" value="F:molybdopterin cofactor binding"/>
    <property type="evidence" value="ECO:0007669"/>
    <property type="project" value="InterPro"/>
</dbReference>
<gene>
    <name evidence="11" type="ORF">S01H1_07777</name>
</gene>
<proteinExistence type="predicted"/>
<evidence type="ECO:0000256" key="7">
    <source>
        <dbReference type="ARBA" id="ARBA00023004"/>
    </source>
</evidence>
<dbReference type="FunFam" id="2.40.40.20:FF:000005">
    <property type="entry name" value="Periplasmic nitrate reductase"/>
    <property type="match status" value="1"/>
</dbReference>
<dbReference type="GO" id="GO:0016020">
    <property type="term" value="C:membrane"/>
    <property type="evidence" value="ECO:0007669"/>
    <property type="project" value="TreeGrafter"/>
</dbReference>
<keyword evidence="3" id="KW-0004">4Fe-4S</keyword>
<dbReference type="InterPro" id="IPR009010">
    <property type="entry name" value="Asp_de-COase-like_dom_sf"/>
</dbReference>
<evidence type="ECO:0000259" key="9">
    <source>
        <dbReference type="Pfam" id="PF00384"/>
    </source>
</evidence>
<dbReference type="GO" id="GO:0046872">
    <property type="term" value="F:metal ion binding"/>
    <property type="evidence" value="ECO:0007669"/>
    <property type="project" value="UniProtKB-KW"/>
</dbReference>
<evidence type="ECO:0000256" key="6">
    <source>
        <dbReference type="ARBA" id="ARBA00023002"/>
    </source>
</evidence>
<dbReference type="InterPro" id="IPR050123">
    <property type="entry name" value="Prok_molybdopt-oxidoreductase"/>
</dbReference>
<dbReference type="EMBL" id="BARS01003993">
    <property type="protein sequence ID" value="GAF71356.1"/>
    <property type="molecule type" value="Genomic_DNA"/>
</dbReference>
<dbReference type="PANTHER" id="PTHR43105:SF14">
    <property type="entry name" value="FORMATE DEHYDROGENASE H"/>
    <property type="match status" value="1"/>
</dbReference>
<dbReference type="PROSITE" id="PS00490">
    <property type="entry name" value="MOLYBDOPTERIN_PROK_2"/>
    <property type="match status" value="1"/>
</dbReference>
<feature type="non-terminal residue" evidence="11">
    <location>
        <position position="1"/>
    </location>
</feature>
<keyword evidence="7" id="KW-0408">Iron</keyword>
<accession>X0S813</accession>
<dbReference type="SUPFAM" id="SSF50692">
    <property type="entry name" value="ADC-like"/>
    <property type="match status" value="1"/>
</dbReference>
<evidence type="ECO:0008006" key="12">
    <source>
        <dbReference type="Google" id="ProtNLM"/>
    </source>
</evidence>
<reference evidence="11" key="1">
    <citation type="journal article" date="2014" name="Front. Microbiol.">
        <title>High frequency of phylogenetically diverse reductive dehalogenase-homologous genes in deep subseafloor sedimentary metagenomes.</title>
        <authorList>
            <person name="Kawai M."/>
            <person name="Futagami T."/>
            <person name="Toyoda A."/>
            <person name="Takaki Y."/>
            <person name="Nishi S."/>
            <person name="Hori S."/>
            <person name="Arai W."/>
            <person name="Tsubouchi T."/>
            <person name="Morono Y."/>
            <person name="Uchiyama I."/>
            <person name="Ito T."/>
            <person name="Fujiyama A."/>
            <person name="Inagaki F."/>
            <person name="Takami H."/>
        </authorList>
    </citation>
    <scope>NUCLEOTIDE SEQUENCE</scope>
    <source>
        <strain evidence="11">Expedition CK06-06</strain>
    </source>
</reference>
<dbReference type="InterPro" id="IPR041925">
    <property type="entry name" value="CT_Formate-Dh_H"/>
</dbReference>
<dbReference type="InterPro" id="IPR006657">
    <property type="entry name" value="MoPterin_dinucl-bd_dom"/>
</dbReference>
<evidence type="ECO:0000313" key="11">
    <source>
        <dbReference type="EMBL" id="GAF71356.1"/>
    </source>
</evidence>
<dbReference type="Pfam" id="PF00384">
    <property type="entry name" value="Molybdopterin"/>
    <property type="match status" value="1"/>
</dbReference>
<dbReference type="GO" id="GO:0051539">
    <property type="term" value="F:4 iron, 4 sulfur cluster binding"/>
    <property type="evidence" value="ECO:0007669"/>
    <property type="project" value="UniProtKB-KW"/>
</dbReference>
<dbReference type="SUPFAM" id="SSF53706">
    <property type="entry name" value="Formate dehydrogenase/DMSO reductase, domains 1-3"/>
    <property type="match status" value="1"/>
</dbReference>
<dbReference type="Gene3D" id="3.40.50.740">
    <property type="match status" value="1"/>
</dbReference>
<dbReference type="Pfam" id="PF01568">
    <property type="entry name" value="Molydop_binding"/>
    <property type="match status" value="1"/>
</dbReference>
<evidence type="ECO:0000256" key="8">
    <source>
        <dbReference type="ARBA" id="ARBA00023014"/>
    </source>
</evidence>
<name>X0S813_9ZZZZ</name>
<keyword evidence="4" id="KW-0500">Molybdenum</keyword>
<dbReference type="AlphaFoldDB" id="X0S813"/>
<comment type="cofactor">
    <cofactor evidence="1">
        <name>Mo-bis(molybdopterin guanine dinucleotide)</name>
        <dbReference type="ChEBI" id="CHEBI:60539"/>
    </cofactor>
</comment>